<dbReference type="Pfam" id="PF23290">
    <property type="entry name" value="KOW5_SPT5"/>
    <property type="match status" value="1"/>
</dbReference>
<dbReference type="EMBL" id="CAXHTA020000021">
    <property type="protein sequence ID" value="CAL5230084.1"/>
    <property type="molecule type" value="Genomic_DNA"/>
</dbReference>
<accession>A0ABP1GD21</accession>
<feature type="region of interest" description="Disordered" evidence="6">
    <location>
        <begin position="1"/>
        <end position="116"/>
    </location>
</feature>
<dbReference type="InterPro" id="IPR041977">
    <property type="entry name" value="KOW_Spt5_4"/>
</dbReference>
<dbReference type="InterPro" id="IPR057936">
    <property type="entry name" value="KOWx_Spt5"/>
</dbReference>
<dbReference type="InterPro" id="IPR041978">
    <property type="entry name" value="KOW_Spt5_5"/>
</dbReference>
<feature type="region of interest" description="Disordered" evidence="6">
    <location>
        <begin position="704"/>
        <end position="735"/>
    </location>
</feature>
<evidence type="ECO:0000313" key="10">
    <source>
        <dbReference type="Proteomes" id="UP001497392"/>
    </source>
</evidence>
<dbReference type="InterPro" id="IPR036735">
    <property type="entry name" value="NGN_dom_sf"/>
</dbReference>
<dbReference type="PANTHER" id="PTHR11125">
    <property type="entry name" value="SUPPRESSOR OF TY 5"/>
    <property type="match status" value="1"/>
</dbReference>
<feature type="domain" description="KOW" evidence="8">
    <location>
        <begin position="497"/>
        <end position="524"/>
    </location>
</feature>
<name>A0ABP1GD21_9CHLO</name>
<dbReference type="InterPro" id="IPR014722">
    <property type="entry name" value="Rib_uL2_dom2"/>
</dbReference>
<evidence type="ECO:0000256" key="5">
    <source>
        <dbReference type="PIRNR" id="PIRNR036945"/>
    </source>
</evidence>
<dbReference type="Proteomes" id="UP001497392">
    <property type="component" value="Unassembled WGS sequence"/>
</dbReference>
<dbReference type="Pfam" id="PF23042">
    <property type="entry name" value="KOW1_SPT5"/>
    <property type="match status" value="1"/>
</dbReference>
<protein>
    <recommendedName>
        <fullName evidence="5">Transcription elongation factor SPT5</fullName>
    </recommendedName>
</protein>
<dbReference type="CDD" id="cd06081">
    <property type="entry name" value="KOW_Spt5_1"/>
    <property type="match status" value="1"/>
</dbReference>
<dbReference type="InterPro" id="IPR006645">
    <property type="entry name" value="NGN-like_dom"/>
</dbReference>
<evidence type="ECO:0000256" key="2">
    <source>
        <dbReference type="ARBA" id="ARBA00006956"/>
    </source>
</evidence>
<dbReference type="Pfam" id="PF23037">
    <property type="entry name" value="KOWx_SPT5"/>
    <property type="match status" value="1"/>
</dbReference>
<evidence type="ECO:0000256" key="4">
    <source>
        <dbReference type="ARBA" id="ARBA00023242"/>
    </source>
</evidence>
<dbReference type="Gene3D" id="3.30.70.940">
    <property type="entry name" value="NusG, N-terminal domain"/>
    <property type="match status" value="1"/>
</dbReference>
<keyword evidence="3 5" id="KW-0804">Transcription</keyword>
<feature type="compositionally biased region" description="Acidic residues" evidence="6">
    <location>
        <begin position="107"/>
        <end position="116"/>
    </location>
</feature>
<evidence type="ECO:0000256" key="1">
    <source>
        <dbReference type="ARBA" id="ARBA00004123"/>
    </source>
</evidence>
<dbReference type="InterPro" id="IPR041973">
    <property type="entry name" value="KOW_Spt5_1"/>
</dbReference>
<dbReference type="Pfam" id="PF23284">
    <property type="entry name" value="KOW2_Spt5"/>
    <property type="match status" value="1"/>
</dbReference>
<proteinExistence type="inferred from homology"/>
<dbReference type="Pfam" id="PF03439">
    <property type="entry name" value="Spt5-NGN"/>
    <property type="match status" value="1"/>
</dbReference>
<dbReference type="InterPro" id="IPR017071">
    <property type="entry name" value="TF_Spt5_eukaryote"/>
</dbReference>
<dbReference type="PIRSF" id="PIRSF036945">
    <property type="entry name" value="Spt5"/>
    <property type="match status" value="1"/>
</dbReference>
<feature type="compositionally biased region" description="Acidic residues" evidence="6">
    <location>
        <begin position="9"/>
        <end position="29"/>
    </location>
</feature>
<feature type="domain" description="KOW" evidence="8">
    <location>
        <begin position="625"/>
        <end position="652"/>
    </location>
</feature>
<dbReference type="CDD" id="cd06083">
    <property type="entry name" value="KOW_Spt5_3"/>
    <property type="match status" value="1"/>
</dbReference>
<comment type="caution">
    <text evidence="9">The sequence shown here is derived from an EMBL/GenBank/DDBJ whole genome shotgun (WGS) entry which is preliminary data.</text>
</comment>
<reference evidence="9 10" key="1">
    <citation type="submission" date="2024-06" db="EMBL/GenBank/DDBJ databases">
        <authorList>
            <person name="Kraege A."/>
            <person name="Thomma B."/>
        </authorList>
    </citation>
    <scope>NUCLEOTIDE SEQUENCE [LARGE SCALE GENOMIC DNA]</scope>
</reference>
<dbReference type="Pfam" id="PF11942">
    <property type="entry name" value="Spt5_N"/>
    <property type="match status" value="1"/>
</dbReference>
<dbReference type="CDD" id="cd09888">
    <property type="entry name" value="NGN_Euk"/>
    <property type="match status" value="1"/>
</dbReference>
<evidence type="ECO:0000313" key="9">
    <source>
        <dbReference type="EMBL" id="CAL5230084.1"/>
    </source>
</evidence>
<dbReference type="InterPro" id="IPR022581">
    <property type="entry name" value="Spt5_N"/>
</dbReference>
<dbReference type="InterPro" id="IPR039659">
    <property type="entry name" value="SPT5"/>
</dbReference>
<feature type="domain" description="NusG-like N-terminal" evidence="7">
    <location>
        <begin position="179"/>
        <end position="269"/>
    </location>
</feature>
<organism evidence="9 10">
    <name type="scientific">Coccomyxa viridis</name>
    <dbReference type="NCBI Taxonomy" id="1274662"/>
    <lineage>
        <taxon>Eukaryota</taxon>
        <taxon>Viridiplantae</taxon>
        <taxon>Chlorophyta</taxon>
        <taxon>core chlorophytes</taxon>
        <taxon>Trebouxiophyceae</taxon>
        <taxon>Trebouxiophyceae incertae sedis</taxon>
        <taxon>Coccomyxaceae</taxon>
        <taxon>Coccomyxa</taxon>
    </lineage>
</organism>
<dbReference type="InterPro" id="IPR005100">
    <property type="entry name" value="NGN-domain"/>
</dbReference>
<evidence type="ECO:0000256" key="6">
    <source>
        <dbReference type="SAM" id="MobiDB-lite"/>
    </source>
</evidence>
<sequence>MASKRGLEDDSEDEFNPGNAEDDEEDEDYNANASKQKQKRKSAFVDDAAEDDDADDDEEDDDEDGDAPKRGQKRLKRSRFVDDIAAVDEEEDDEEEEDGVEDLIHDEGEELHGDEEDVVPRLEREAAFRQAAPRDDLSPEELEKFVNERYKARAADLDVGRDVATSTVGQQGLLPRHADPKLWVMETRGGEEREAVVKLMQKAVSMAAAGTPLAITSVFAQDHLRGYIYIEAYKESHVKDAVRGLRNIYTSKAPKLVPVKEMVDAITVNRKAKAMIDKGSWVRVRTQQYKGDLAKVMEIDLARGQAEVKLVPRLDYAAMAKARAEGGAGNRFGRPAPGAVRPAARAFSPKEATEARLPVEHLRRPDREGYFYRIGDRRFEDGYLFKSYNVRNLSLEEGVPPLEELQRFNQVGVAARAADTDNEGGELAQLMESLGEDERAAGGTKFGRDDKVIVMEGELKTLVGRVVEVKGDGFVRIMPILEGLDELDLPARHLQKYFQAGDHVKVNSGQHEGQTGMVVRVEDPICVLVSDSTHEELQVFARDLTESSEAATGLDSFGKYELHDLLMLDDGSVGVLIAVAKDSCKVLTNKSTPEQQRVRVCRQLDIKRKIDNFRNISTVDATRKQVSVGDIVDITAGRVKGKSGTVKFIHRQGLFLHVRELLENGGFIYVPAVKVRARGKAAGLSAGVKAGVIGATVGKSPAHFGSNGASFGQPRPSGPAPGRGSFGGRGGPDSRMIDRMVTIMKGPLRGYKGRIKNVTDREVRIELEAQARTVTVRRDQIPPEDGGAPMPRPAPFLSSGGATPAHAGMRTPAYPTATPKHWGGATPMHPGMTPSHPGATPARDNAWVPVMATPRHPSSEAPRRTSAWDPAPAPEPRLPANGRASGWEPGPPAHSAPPVTSVPVQGAAAATQNTWEPIAPAGLPAGLAPEGAAMQVSFSTFEGIAVKLKDSGRFGVVQSIQGLSCTVALGAEDPEKGVVLPEQPETTTAAQANLEPVLPKNKGTPIKVIGGNQALGRAGELLNVTDQDEVIIRTFGKTRELKVLPRNFVAICCVPSTDAS</sequence>
<dbReference type="InterPro" id="IPR039385">
    <property type="entry name" value="NGN_Euk"/>
</dbReference>
<feature type="domain" description="KOW" evidence="8">
    <location>
        <begin position="445"/>
        <end position="472"/>
    </location>
</feature>
<feature type="domain" description="KOW" evidence="8">
    <location>
        <begin position="734"/>
        <end position="761"/>
    </location>
</feature>
<dbReference type="CDD" id="cd06084">
    <property type="entry name" value="KOW_Spt5_4"/>
    <property type="match status" value="1"/>
</dbReference>
<dbReference type="CDD" id="cd06085">
    <property type="entry name" value="KOW_Spt5_5"/>
    <property type="match status" value="1"/>
</dbReference>
<dbReference type="InterPro" id="IPR008991">
    <property type="entry name" value="Translation_prot_SH3-like_sf"/>
</dbReference>
<comment type="similarity">
    <text evidence="2 5">Belongs to the SPT5 family.</text>
</comment>
<feature type="compositionally biased region" description="Acidic residues" evidence="6">
    <location>
        <begin position="85"/>
        <end position="101"/>
    </location>
</feature>
<feature type="compositionally biased region" description="Acidic residues" evidence="6">
    <location>
        <begin position="47"/>
        <end position="65"/>
    </location>
</feature>
<dbReference type="InterPro" id="IPR005824">
    <property type="entry name" value="KOW"/>
</dbReference>
<dbReference type="InterPro" id="IPR041976">
    <property type="entry name" value="KOW_Spt5_3"/>
</dbReference>
<dbReference type="Pfam" id="PF23291">
    <property type="entry name" value="KOW4_SPT5"/>
    <property type="match status" value="1"/>
</dbReference>
<keyword evidence="4 5" id="KW-0539">Nucleus</keyword>
<feature type="region of interest" description="Disordered" evidence="6">
    <location>
        <begin position="800"/>
        <end position="909"/>
    </location>
</feature>
<feature type="compositionally biased region" description="Low complexity" evidence="6">
    <location>
        <begin position="712"/>
        <end position="723"/>
    </location>
</feature>
<feature type="domain" description="KOW" evidence="8">
    <location>
        <begin position="275"/>
        <end position="302"/>
    </location>
</feature>
<gene>
    <name evidence="9" type="primary">g13541</name>
    <name evidence="9" type="ORF">VP750_LOCUS11990</name>
</gene>
<dbReference type="Gene3D" id="2.30.30.30">
    <property type="match status" value="3"/>
</dbReference>
<evidence type="ECO:0000259" key="8">
    <source>
        <dbReference type="SMART" id="SM00739"/>
    </source>
</evidence>
<comment type="subcellular location">
    <subcellularLocation>
        <location evidence="1 5">Nucleus</location>
    </subcellularLocation>
</comment>
<dbReference type="SMART" id="SM00739">
    <property type="entry name" value="KOW"/>
    <property type="match status" value="5"/>
</dbReference>
<dbReference type="SUPFAM" id="SSF50104">
    <property type="entry name" value="Translation proteins SH3-like domain"/>
    <property type="match status" value="1"/>
</dbReference>
<evidence type="ECO:0000259" key="7">
    <source>
        <dbReference type="SMART" id="SM00738"/>
    </source>
</evidence>
<keyword evidence="10" id="KW-1185">Reference proteome</keyword>
<dbReference type="InterPro" id="IPR041975">
    <property type="entry name" value="KOW_Spt5_2"/>
</dbReference>
<dbReference type="SMART" id="SM00738">
    <property type="entry name" value="NGN"/>
    <property type="match status" value="1"/>
</dbReference>
<dbReference type="PANTHER" id="PTHR11125:SF7">
    <property type="entry name" value="TRANSCRIPTION ELONGATION FACTOR SPT5"/>
    <property type="match status" value="1"/>
</dbReference>
<evidence type="ECO:0000256" key="3">
    <source>
        <dbReference type="ARBA" id="ARBA00023163"/>
    </source>
</evidence>